<organism evidence="5 6">
    <name type="scientific">Extremus antarcticus</name>
    <dbReference type="NCBI Taxonomy" id="702011"/>
    <lineage>
        <taxon>Eukaryota</taxon>
        <taxon>Fungi</taxon>
        <taxon>Dikarya</taxon>
        <taxon>Ascomycota</taxon>
        <taxon>Pezizomycotina</taxon>
        <taxon>Dothideomycetes</taxon>
        <taxon>Dothideomycetidae</taxon>
        <taxon>Mycosphaerellales</taxon>
        <taxon>Extremaceae</taxon>
        <taxon>Extremus</taxon>
    </lineage>
</organism>
<dbReference type="InterPro" id="IPR032466">
    <property type="entry name" value="Metal_Hydrolase"/>
</dbReference>
<keyword evidence="6" id="KW-1185">Reference proteome</keyword>
<accession>A0AAJ0D656</accession>
<dbReference type="SUPFAM" id="SSF51556">
    <property type="entry name" value="Metallo-dependent hydrolases"/>
    <property type="match status" value="1"/>
</dbReference>
<dbReference type="PANTHER" id="PTHR21240">
    <property type="entry name" value="2-AMINO-3-CARBOXYLMUCONATE-6-SEMIALDEHYDE DECARBOXYLASE"/>
    <property type="match status" value="1"/>
</dbReference>
<dbReference type="GO" id="GO:0016787">
    <property type="term" value="F:hydrolase activity"/>
    <property type="evidence" value="ECO:0007669"/>
    <property type="project" value="InterPro"/>
</dbReference>
<comment type="similarity">
    <text evidence="3">Belongs to the metallo-dependent hydrolases superfamily.</text>
</comment>
<feature type="domain" description="Amidohydrolase-related" evidence="4">
    <location>
        <begin position="67"/>
        <end position="296"/>
    </location>
</feature>
<dbReference type="PANTHER" id="PTHR21240:SF30">
    <property type="entry name" value="AMIDOHYDROLASE-RELATED DOMAIN-CONTAINING PROTEIN-RELATED"/>
    <property type="match status" value="1"/>
</dbReference>
<name>A0AAJ0D656_9PEZI</name>
<evidence type="ECO:0000256" key="2">
    <source>
        <dbReference type="ARBA" id="ARBA00023239"/>
    </source>
</evidence>
<dbReference type="Proteomes" id="UP001271007">
    <property type="component" value="Unassembled WGS sequence"/>
</dbReference>
<evidence type="ECO:0000313" key="5">
    <source>
        <dbReference type="EMBL" id="KAK3046785.1"/>
    </source>
</evidence>
<dbReference type="GO" id="GO:0005829">
    <property type="term" value="C:cytosol"/>
    <property type="evidence" value="ECO:0007669"/>
    <property type="project" value="TreeGrafter"/>
</dbReference>
<sequence>MVKTICLEEHFVAQAVKESQSVTNLALHMFPEVVRNGLLELGQPRVADMDRGGVSVQVISHIPAFETPEVCRSANEQLSASVKAYPTRYAGFACLPMGDPSAAAAELEHCVREYGFVGALIPNHVQGTYYDSDDYLQFWQKAVDLDIPIYLHPAPSSPGQREYFKGNYLDALAQIIGLFDKIPKLKVVIGHMGEMLPFMIERAEVRMSSNWGSHKRTFTEVWNENFWITTSGMWYLAPMACLLRSVAIDRILYSIDYPLEEITLGGKFLDDLQKSGMVSQHELEMIAYKNAESLLKIKVEI</sequence>
<keyword evidence="2 3" id="KW-0456">Lyase</keyword>
<dbReference type="EMBL" id="JAWDJX010000080">
    <property type="protein sequence ID" value="KAK3046785.1"/>
    <property type="molecule type" value="Genomic_DNA"/>
</dbReference>
<evidence type="ECO:0000256" key="1">
    <source>
        <dbReference type="ARBA" id="ARBA00022793"/>
    </source>
</evidence>
<dbReference type="Gene3D" id="3.20.20.140">
    <property type="entry name" value="Metal-dependent hydrolases"/>
    <property type="match status" value="1"/>
</dbReference>
<proteinExistence type="inferred from homology"/>
<dbReference type="InterPro" id="IPR006680">
    <property type="entry name" value="Amidohydro-rel"/>
</dbReference>
<comment type="caution">
    <text evidence="5">The sequence shown here is derived from an EMBL/GenBank/DDBJ whole genome shotgun (WGS) entry which is preliminary data.</text>
</comment>
<dbReference type="Pfam" id="PF04909">
    <property type="entry name" value="Amidohydro_2"/>
    <property type="match status" value="1"/>
</dbReference>
<dbReference type="GO" id="GO:0016831">
    <property type="term" value="F:carboxy-lyase activity"/>
    <property type="evidence" value="ECO:0007669"/>
    <property type="project" value="UniProtKB-KW"/>
</dbReference>
<dbReference type="InterPro" id="IPR032465">
    <property type="entry name" value="ACMSD"/>
</dbReference>
<evidence type="ECO:0000259" key="4">
    <source>
        <dbReference type="Pfam" id="PF04909"/>
    </source>
</evidence>
<evidence type="ECO:0000256" key="3">
    <source>
        <dbReference type="RuleBase" id="RU366045"/>
    </source>
</evidence>
<protein>
    <recommendedName>
        <fullName evidence="4">Amidohydrolase-related domain-containing protein</fullName>
    </recommendedName>
</protein>
<reference evidence="5" key="1">
    <citation type="submission" date="2023-04" db="EMBL/GenBank/DDBJ databases">
        <title>Black Yeasts Isolated from many extreme environments.</title>
        <authorList>
            <person name="Coleine C."/>
            <person name="Stajich J.E."/>
            <person name="Selbmann L."/>
        </authorList>
    </citation>
    <scope>NUCLEOTIDE SEQUENCE</scope>
    <source>
        <strain evidence="5">CCFEE 5312</strain>
    </source>
</reference>
<dbReference type="AlphaFoldDB" id="A0AAJ0D656"/>
<gene>
    <name evidence="5" type="ORF">LTR09_011766</name>
</gene>
<evidence type="ECO:0000313" key="6">
    <source>
        <dbReference type="Proteomes" id="UP001271007"/>
    </source>
</evidence>
<dbReference type="GO" id="GO:0019748">
    <property type="term" value="P:secondary metabolic process"/>
    <property type="evidence" value="ECO:0007669"/>
    <property type="project" value="TreeGrafter"/>
</dbReference>
<keyword evidence="1 3" id="KW-0210">Decarboxylase</keyword>